<dbReference type="SMART" id="SM00304">
    <property type="entry name" value="HAMP"/>
    <property type="match status" value="1"/>
</dbReference>
<gene>
    <name evidence="9" type="ORF">E8K88_00420</name>
</gene>
<dbReference type="FunFam" id="1.10.287.950:FF:000001">
    <property type="entry name" value="Methyl-accepting chemotaxis sensory transducer"/>
    <property type="match status" value="1"/>
</dbReference>
<dbReference type="InterPro" id="IPR051310">
    <property type="entry name" value="MCP_chemotaxis"/>
</dbReference>
<evidence type="ECO:0000259" key="8">
    <source>
        <dbReference type="PROSITE" id="PS50885"/>
    </source>
</evidence>
<evidence type="ECO:0000313" key="9">
    <source>
        <dbReference type="EMBL" id="THJ36409.1"/>
    </source>
</evidence>
<dbReference type="OrthoDB" id="9763018at2"/>
<feature type="transmembrane region" description="Helical" evidence="6">
    <location>
        <begin position="201"/>
        <end position="223"/>
    </location>
</feature>
<dbReference type="InterPro" id="IPR024478">
    <property type="entry name" value="HlyB_4HB_MCP"/>
</dbReference>
<dbReference type="GO" id="GO:0005886">
    <property type="term" value="C:plasma membrane"/>
    <property type="evidence" value="ECO:0007669"/>
    <property type="project" value="TreeGrafter"/>
</dbReference>
<dbReference type="GO" id="GO:0004888">
    <property type="term" value="F:transmembrane signaling receptor activity"/>
    <property type="evidence" value="ECO:0007669"/>
    <property type="project" value="TreeGrafter"/>
</dbReference>
<dbReference type="SUPFAM" id="SSF58104">
    <property type="entry name" value="Methyl-accepting chemotaxis protein (MCP) signaling domain"/>
    <property type="match status" value="1"/>
</dbReference>
<dbReference type="PANTHER" id="PTHR43531">
    <property type="entry name" value="PROTEIN ICFG"/>
    <property type="match status" value="1"/>
</dbReference>
<accession>A0A4S5BV73</accession>
<dbReference type="PANTHER" id="PTHR43531:SF14">
    <property type="entry name" value="METHYL-ACCEPTING CHEMOTAXIS PROTEIN I-RELATED"/>
    <property type="match status" value="1"/>
</dbReference>
<keyword evidence="6" id="KW-0472">Membrane</keyword>
<dbReference type="AlphaFoldDB" id="A0A4S5BV73"/>
<dbReference type="Gene3D" id="1.10.287.950">
    <property type="entry name" value="Methyl-accepting chemotaxis protein"/>
    <property type="match status" value="1"/>
</dbReference>
<keyword evidence="6" id="KW-1133">Transmembrane helix</keyword>
<comment type="caution">
    <text evidence="9">The sequence shown here is derived from an EMBL/GenBank/DDBJ whole genome shotgun (WGS) entry which is preliminary data.</text>
</comment>
<dbReference type="Pfam" id="PF12729">
    <property type="entry name" value="4HB_MCP_1"/>
    <property type="match status" value="1"/>
</dbReference>
<dbReference type="EMBL" id="SSWX01000001">
    <property type="protein sequence ID" value="THJ36409.1"/>
    <property type="molecule type" value="Genomic_DNA"/>
</dbReference>
<evidence type="ECO:0000256" key="4">
    <source>
        <dbReference type="PROSITE-ProRule" id="PRU00284"/>
    </source>
</evidence>
<evidence type="ECO:0000256" key="1">
    <source>
        <dbReference type="ARBA" id="ARBA00004370"/>
    </source>
</evidence>
<protein>
    <submittedName>
        <fullName evidence="9">HAMP domain-containing protein</fullName>
    </submittedName>
</protein>
<dbReference type="Pfam" id="PF00015">
    <property type="entry name" value="MCPsignal"/>
    <property type="match status" value="1"/>
</dbReference>
<keyword evidence="10" id="KW-1185">Reference proteome</keyword>
<organism evidence="9 10">
    <name type="scientific">Lampropedia aestuarii</name>
    <dbReference type="NCBI Taxonomy" id="2562762"/>
    <lineage>
        <taxon>Bacteria</taxon>
        <taxon>Pseudomonadati</taxon>
        <taxon>Pseudomonadota</taxon>
        <taxon>Betaproteobacteria</taxon>
        <taxon>Burkholderiales</taxon>
        <taxon>Comamonadaceae</taxon>
        <taxon>Lampropedia</taxon>
    </lineage>
</organism>
<dbReference type="CDD" id="cd06225">
    <property type="entry name" value="HAMP"/>
    <property type="match status" value="1"/>
</dbReference>
<keyword evidence="6" id="KW-0812">Transmembrane</keyword>
<keyword evidence="4" id="KW-0807">Transducer</keyword>
<feature type="region of interest" description="Disordered" evidence="5">
    <location>
        <begin position="534"/>
        <end position="596"/>
    </location>
</feature>
<dbReference type="Proteomes" id="UP000306236">
    <property type="component" value="Unassembled WGS sequence"/>
</dbReference>
<keyword evidence="2" id="KW-0488">Methylation</keyword>
<feature type="domain" description="HAMP" evidence="8">
    <location>
        <begin position="225"/>
        <end position="277"/>
    </location>
</feature>
<evidence type="ECO:0000256" key="6">
    <source>
        <dbReference type="SAM" id="Phobius"/>
    </source>
</evidence>
<dbReference type="GO" id="GO:0007165">
    <property type="term" value="P:signal transduction"/>
    <property type="evidence" value="ECO:0007669"/>
    <property type="project" value="UniProtKB-KW"/>
</dbReference>
<dbReference type="InterPro" id="IPR004089">
    <property type="entry name" value="MCPsignal_dom"/>
</dbReference>
<dbReference type="SMART" id="SM00283">
    <property type="entry name" value="MA"/>
    <property type="match status" value="1"/>
</dbReference>
<dbReference type="InterPro" id="IPR003660">
    <property type="entry name" value="HAMP_dom"/>
</dbReference>
<dbReference type="CDD" id="cd11386">
    <property type="entry name" value="MCP_signal"/>
    <property type="match status" value="1"/>
</dbReference>
<proteinExistence type="inferred from homology"/>
<dbReference type="RefSeq" id="WP_136404668.1">
    <property type="nucleotide sequence ID" value="NZ_JARXRQ010000004.1"/>
</dbReference>
<dbReference type="PROSITE" id="PS50111">
    <property type="entry name" value="CHEMOTAXIS_TRANSDUC_2"/>
    <property type="match status" value="1"/>
</dbReference>
<feature type="domain" description="Methyl-accepting transducer" evidence="7">
    <location>
        <begin position="282"/>
        <end position="511"/>
    </location>
</feature>
<sequence length="596" mass="64571">MWFANISIRSKLLWAFFILVALAGVLGFVSLRQLMHVHLTSEEVNLRWLPAISESGQLSTALNRVRRIESRLSTVRNMAELQQFQSIIDQRLEQLKEHEARFEKSASDAQSSALLLDYNRSLSAYNTARVELLGLAQQALEYLVEHQVRNQELFQGIRDYYSGPLEQSFAEVENQISRLQKWSNDKADEANLVVASTYRAAIVQISIVLILTIAAALVLTILITRLITEPVRRAVNAMQAVSQGNLTAPISITGKDEMGQMLMALESMRQKLQSVVSGVRSNAEGVAAASSQIAQGNNDLSIRTEQQASSLEEIAASMEELGSTVHQNADHAHMANQVVINTTKTAIDGGEVMQQAVQTMQTILDGGREIEEIIAVIDNIAFQTNILALNAAVEAARAGEQGRGFAVVANEVRSLAQRSAESSKEVKALVAGNAARVNRGADLMGQAGKAMEEIVQSIRHVTDLVGEISAASTEQSAGVSQVGEAIVQMDQVTQRNAALVEESAAAAVSLSHQAQELLSSVEVFKLAHTETAAMHQRKPMAEHLAGGSKEPGRSGLQHTSYAHTATAHPAPPAPKAANHQSSTPRNTKDDANWESF</sequence>
<evidence type="ECO:0000259" key="7">
    <source>
        <dbReference type="PROSITE" id="PS50111"/>
    </source>
</evidence>
<dbReference type="GO" id="GO:0006935">
    <property type="term" value="P:chemotaxis"/>
    <property type="evidence" value="ECO:0007669"/>
    <property type="project" value="TreeGrafter"/>
</dbReference>
<evidence type="ECO:0000256" key="3">
    <source>
        <dbReference type="ARBA" id="ARBA00029447"/>
    </source>
</evidence>
<feature type="compositionally biased region" description="Basic and acidic residues" evidence="5">
    <location>
        <begin position="586"/>
        <end position="596"/>
    </location>
</feature>
<name>A0A4S5BV73_9BURK</name>
<evidence type="ECO:0000313" key="10">
    <source>
        <dbReference type="Proteomes" id="UP000306236"/>
    </source>
</evidence>
<evidence type="ECO:0000256" key="5">
    <source>
        <dbReference type="SAM" id="MobiDB-lite"/>
    </source>
</evidence>
<reference evidence="9 10" key="1">
    <citation type="submission" date="2019-04" db="EMBL/GenBank/DDBJ databases">
        <title>Lampropedia sp YIM MLB12 draf genome.</title>
        <authorList>
            <person name="Wang Y.-X."/>
        </authorList>
    </citation>
    <scope>NUCLEOTIDE SEQUENCE [LARGE SCALE GENOMIC DNA]</scope>
    <source>
        <strain evidence="9 10">YIM MLB12</strain>
    </source>
</reference>
<evidence type="ECO:0000256" key="2">
    <source>
        <dbReference type="ARBA" id="ARBA00022481"/>
    </source>
</evidence>
<comment type="subcellular location">
    <subcellularLocation>
        <location evidence="1">Membrane</location>
    </subcellularLocation>
</comment>
<dbReference type="Pfam" id="PF00672">
    <property type="entry name" value="HAMP"/>
    <property type="match status" value="1"/>
</dbReference>
<comment type="similarity">
    <text evidence="3">Belongs to the methyl-accepting chemotaxis (MCP) protein family.</text>
</comment>
<dbReference type="PROSITE" id="PS50885">
    <property type="entry name" value="HAMP"/>
    <property type="match status" value="1"/>
</dbReference>